<evidence type="ECO:0000256" key="1">
    <source>
        <dbReference type="ARBA" id="ARBA00023125"/>
    </source>
</evidence>
<dbReference type="Pfam" id="PF01381">
    <property type="entry name" value="HTH_3"/>
    <property type="match status" value="1"/>
</dbReference>
<evidence type="ECO:0000259" key="2">
    <source>
        <dbReference type="PROSITE" id="PS50943"/>
    </source>
</evidence>
<dbReference type="CDD" id="cd00093">
    <property type="entry name" value="HTH_XRE"/>
    <property type="match status" value="1"/>
</dbReference>
<dbReference type="InterPro" id="IPR010982">
    <property type="entry name" value="Lambda_DNA-bd_dom_sf"/>
</dbReference>
<dbReference type="RefSeq" id="WP_012934534.1">
    <property type="nucleotide sequence ID" value="NC_013739.1"/>
</dbReference>
<keyword evidence="4" id="KW-1185">Reference proteome</keyword>
<organism evidence="3 4">
    <name type="scientific">Conexibacter woesei (strain DSM 14684 / CCUG 47730 / CIP 108061 / JCM 11494 / NBRC 100937 / ID131577)</name>
    <dbReference type="NCBI Taxonomy" id="469383"/>
    <lineage>
        <taxon>Bacteria</taxon>
        <taxon>Bacillati</taxon>
        <taxon>Actinomycetota</taxon>
        <taxon>Thermoleophilia</taxon>
        <taxon>Solirubrobacterales</taxon>
        <taxon>Conexibacteraceae</taxon>
        <taxon>Conexibacter</taxon>
    </lineage>
</organism>
<dbReference type="eggNOG" id="COG1396">
    <property type="taxonomic scope" value="Bacteria"/>
</dbReference>
<dbReference type="OrthoDB" id="9814553at2"/>
<dbReference type="PANTHER" id="PTHR46797">
    <property type="entry name" value="HTH-TYPE TRANSCRIPTIONAL REGULATOR"/>
    <property type="match status" value="1"/>
</dbReference>
<dbReference type="STRING" id="469383.Cwoe_3064"/>
<name>D3FCX1_CONWI</name>
<protein>
    <submittedName>
        <fullName evidence="3">Transcriptional regulator, XRE family</fullName>
    </submittedName>
</protein>
<evidence type="ECO:0000313" key="3">
    <source>
        <dbReference type="EMBL" id="ADB51483.1"/>
    </source>
</evidence>
<evidence type="ECO:0000313" key="4">
    <source>
        <dbReference type="Proteomes" id="UP000008229"/>
    </source>
</evidence>
<dbReference type="SUPFAM" id="SSF47413">
    <property type="entry name" value="lambda repressor-like DNA-binding domains"/>
    <property type="match status" value="1"/>
</dbReference>
<dbReference type="GO" id="GO:0003700">
    <property type="term" value="F:DNA-binding transcription factor activity"/>
    <property type="evidence" value="ECO:0007669"/>
    <property type="project" value="TreeGrafter"/>
</dbReference>
<dbReference type="GO" id="GO:0005829">
    <property type="term" value="C:cytosol"/>
    <property type="evidence" value="ECO:0007669"/>
    <property type="project" value="TreeGrafter"/>
</dbReference>
<accession>D3FCX1</accession>
<reference evidence="4" key="2">
    <citation type="submission" date="2010-01" db="EMBL/GenBank/DDBJ databases">
        <title>The complete genome of Conexibacter woesei DSM 14684.</title>
        <authorList>
            <consortium name="US DOE Joint Genome Institute (JGI-PGF)"/>
            <person name="Lucas S."/>
            <person name="Copeland A."/>
            <person name="Lapidus A."/>
            <person name="Glavina del Rio T."/>
            <person name="Dalin E."/>
            <person name="Tice H."/>
            <person name="Bruce D."/>
            <person name="Goodwin L."/>
            <person name="Pitluck S."/>
            <person name="Kyrpides N."/>
            <person name="Mavromatis K."/>
            <person name="Ivanova N."/>
            <person name="Mikhailova N."/>
            <person name="Chertkov O."/>
            <person name="Brettin T."/>
            <person name="Detter J.C."/>
            <person name="Han C."/>
            <person name="Larimer F."/>
            <person name="Land M."/>
            <person name="Hauser L."/>
            <person name="Markowitz V."/>
            <person name="Cheng J.-F."/>
            <person name="Hugenholtz P."/>
            <person name="Woyke T."/>
            <person name="Wu D."/>
            <person name="Pukall R."/>
            <person name="Steenblock K."/>
            <person name="Schneider S."/>
            <person name="Klenk H.-P."/>
            <person name="Eisen J.A."/>
        </authorList>
    </citation>
    <scope>NUCLEOTIDE SEQUENCE [LARGE SCALE GENOMIC DNA]</scope>
    <source>
        <strain evidence="4">DSM 14684 / CIP 108061 / JCM 11494 / NBRC 100937 / ID131577</strain>
    </source>
</reference>
<dbReference type="PROSITE" id="PS50943">
    <property type="entry name" value="HTH_CROC1"/>
    <property type="match status" value="1"/>
</dbReference>
<reference evidence="3 4" key="1">
    <citation type="journal article" date="2010" name="Stand. Genomic Sci.">
        <title>Complete genome sequence of Conexibacter woesei type strain (ID131577).</title>
        <authorList>
            <person name="Pukall R."/>
            <person name="Lapidus A."/>
            <person name="Glavina Del Rio T."/>
            <person name="Copeland A."/>
            <person name="Tice H."/>
            <person name="Cheng J.-F."/>
            <person name="Lucas S."/>
            <person name="Chen F."/>
            <person name="Nolan M."/>
            <person name="Bruce D."/>
            <person name="Goodwin L."/>
            <person name="Pitluck S."/>
            <person name="Mavromatis K."/>
            <person name="Ivanova N."/>
            <person name="Ovchinnikova G."/>
            <person name="Pati A."/>
            <person name="Chen A."/>
            <person name="Palaniappan K."/>
            <person name="Land M."/>
            <person name="Hauser L."/>
            <person name="Chang Y.-J."/>
            <person name="Jeffries C.D."/>
            <person name="Chain P."/>
            <person name="Meincke L."/>
            <person name="Sims D."/>
            <person name="Brettin T."/>
            <person name="Detter J.C."/>
            <person name="Rohde M."/>
            <person name="Goeker M."/>
            <person name="Bristow J."/>
            <person name="Eisen J.A."/>
            <person name="Markowitz V."/>
            <person name="Kyrpides N.C."/>
            <person name="Klenk H.-P."/>
            <person name="Hugenholtz P."/>
        </authorList>
    </citation>
    <scope>NUCLEOTIDE SEQUENCE [LARGE SCALE GENOMIC DNA]</scope>
    <source>
        <strain evidence="4">DSM 14684 / CIP 108061 / JCM 11494 / NBRC 100937 / ID131577</strain>
    </source>
</reference>
<proteinExistence type="predicted"/>
<dbReference type="Proteomes" id="UP000008229">
    <property type="component" value="Chromosome"/>
</dbReference>
<dbReference type="GO" id="GO:0003677">
    <property type="term" value="F:DNA binding"/>
    <property type="evidence" value="ECO:0007669"/>
    <property type="project" value="UniProtKB-KW"/>
</dbReference>
<dbReference type="PANTHER" id="PTHR46797:SF1">
    <property type="entry name" value="METHYLPHOSPHONATE SYNTHASE"/>
    <property type="match status" value="1"/>
</dbReference>
<dbReference type="KEGG" id="cwo:Cwoe_3064"/>
<feature type="domain" description="HTH cro/C1-type" evidence="2">
    <location>
        <begin position="20"/>
        <end position="74"/>
    </location>
</feature>
<dbReference type="HOGENOM" id="CLU_066192_29_0_11"/>
<dbReference type="InterPro" id="IPR050807">
    <property type="entry name" value="TransReg_Diox_bact_type"/>
</dbReference>
<dbReference type="Gene3D" id="1.10.260.40">
    <property type="entry name" value="lambda repressor-like DNA-binding domains"/>
    <property type="match status" value="1"/>
</dbReference>
<sequence length="94" mass="10089">MEHGVITITTADRLAFGRAVRELRGRRGMSLSELGRATLVHEGYLGAVERAEVEPTLRTMVRVAGGLGVPLSVLVERYETRRRAADGGGRDGGA</sequence>
<keyword evidence="1" id="KW-0238">DNA-binding</keyword>
<dbReference type="SMART" id="SM00530">
    <property type="entry name" value="HTH_XRE"/>
    <property type="match status" value="1"/>
</dbReference>
<gene>
    <name evidence="3" type="ordered locus">Cwoe_3064</name>
</gene>
<dbReference type="AlphaFoldDB" id="D3FCX1"/>
<dbReference type="EMBL" id="CP001854">
    <property type="protein sequence ID" value="ADB51483.1"/>
    <property type="molecule type" value="Genomic_DNA"/>
</dbReference>
<dbReference type="InterPro" id="IPR001387">
    <property type="entry name" value="Cro/C1-type_HTH"/>
</dbReference>